<dbReference type="PANTHER" id="PTHR42912">
    <property type="entry name" value="METHYLTRANSFERASE"/>
    <property type="match status" value="1"/>
</dbReference>
<dbReference type="Pfam" id="PF08242">
    <property type="entry name" value="Methyltransf_12"/>
    <property type="match status" value="1"/>
</dbReference>
<comment type="caution">
    <text evidence="2">The sequence shown here is derived from an EMBL/GenBank/DDBJ whole genome shotgun (WGS) entry which is preliminary data.</text>
</comment>
<keyword evidence="2" id="KW-0808">Transferase</keyword>
<feature type="domain" description="Methyltransferase type 12" evidence="1">
    <location>
        <begin position="50"/>
        <end position="153"/>
    </location>
</feature>
<dbReference type="Gene3D" id="3.40.50.150">
    <property type="entry name" value="Vaccinia Virus protein VP39"/>
    <property type="match status" value="1"/>
</dbReference>
<gene>
    <name evidence="2" type="ORF">P0O15_08800</name>
</gene>
<dbReference type="Proteomes" id="UP001220010">
    <property type="component" value="Unassembled WGS sequence"/>
</dbReference>
<reference evidence="2 3" key="1">
    <citation type="submission" date="2023-03" db="EMBL/GenBank/DDBJ databases">
        <title>WGS of Methanotrichaceae archaeon Mx.</title>
        <authorList>
            <person name="Sorokin D.Y."/>
            <person name="Merkel A.Y."/>
        </authorList>
    </citation>
    <scope>NUCLEOTIDE SEQUENCE [LARGE SCALE GENOMIC DNA]</scope>
    <source>
        <strain evidence="2 3">Mx</strain>
    </source>
</reference>
<evidence type="ECO:0000313" key="3">
    <source>
        <dbReference type="Proteomes" id="UP001220010"/>
    </source>
</evidence>
<dbReference type="InterPro" id="IPR029063">
    <property type="entry name" value="SAM-dependent_MTases_sf"/>
</dbReference>
<keyword evidence="3" id="KW-1185">Reference proteome</keyword>
<dbReference type="PANTHER" id="PTHR42912:SF93">
    <property type="entry name" value="N6-ADENOSINE-METHYLTRANSFERASE TMT1A"/>
    <property type="match status" value="1"/>
</dbReference>
<proteinExistence type="predicted"/>
<dbReference type="EMBL" id="JARFPK010000032">
    <property type="protein sequence ID" value="MDF0591257.1"/>
    <property type="molecule type" value="Genomic_DNA"/>
</dbReference>
<dbReference type="CDD" id="cd02440">
    <property type="entry name" value="AdoMet_MTases"/>
    <property type="match status" value="1"/>
</dbReference>
<evidence type="ECO:0000259" key="1">
    <source>
        <dbReference type="Pfam" id="PF08242"/>
    </source>
</evidence>
<dbReference type="GO" id="GO:0008168">
    <property type="term" value="F:methyltransferase activity"/>
    <property type="evidence" value="ECO:0007669"/>
    <property type="project" value="UniProtKB-KW"/>
</dbReference>
<protein>
    <submittedName>
        <fullName evidence="2">Class I SAM-dependent methyltransferase</fullName>
    </submittedName>
</protein>
<name>A0ABT5X997_9EURY</name>
<evidence type="ECO:0000313" key="2">
    <source>
        <dbReference type="EMBL" id="MDF0591257.1"/>
    </source>
</evidence>
<dbReference type="RefSeq" id="WP_316966994.1">
    <property type="nucleotide sequence ID" value="NZ_JARFPK010000032.1"/>
</dbReference>
<accession>A0ABT5X997</accession>
<dbReference type="InterPro" id="IPR013217">
    <property type="entry name" value="Methyltransf_12"/>
</dbReference>
<organism evidence="2 3">
    <name type="scientific">Candidatus Methanocrinis natronophilus</name>
    <dbReference type="NCBI Taxonomy" id="3033396"/>
    <lineage>
        <taxon>Archaea</taxon>
        <taxon>Methanobacteriati</taxon>
        <taxon>Methanobacteriota</taxon>
        <taxon>Stenosarchaea group</taxon>
        <taxon>Methanomicrobia</taxon>
        <taxon>Methanotrichales</taxon>
        <taxon>Methanotrichaceae</taxon>
        <taxon>Methanocrinis</taxon>
    </lineage>
</organism>
<keyword evidence="2" id="KW-0489">Methyltransferase</keyword>
<dbReference type="GO" id="GO:0032259">
    <property type="term" value="P:methylation"/>
    <property type="evidence" value="ECO:0007669"/>
    <property type="project" value="UniProtKB-KW"/>
</dbReference>
<sequence length="240" mass="26912">MSKDSTIRCYDRQADAYDLYQRAVVPEYDTALETTALIVEWLLGKSPRVLDLGCGTGNASAAILRTSPGARIFLLDGSASMVAAAEAKVRSISPSSLLGSKVADLADRGWDEELVANGFDAVVSTLVLEHLNYDSYRSVLRRCFDLLRPGGWLLAVEGYAEEESDMLGWFEEIMDERRSLIGEPQLSDFISKLRSEEEVHYYACKDQKAAWWRETGFERVHLLWQYLCIALMAGKRPPIC</sequence>
<dbReference type="SUPFAM" id="SSF53335">
    <property type="entry name" value="S-adenosyl-L-methionine-dependent methyltransferases"/>
    <property type="match status" value="1"/>
</dbReference>
<dbReference type="InterPro" id="IPR050508">
    <property type="entry name" value="Methyltransf_Superfamily"/>
</dbReference>